<organism evidence="2">
    <name type="scientific">marine sediment metagenome</name>
    <dbReference type="NCBI Taxonomy" id="412755"/>
    <lineage>
        <taxon>unclassified sequences</taxon>
        <taxon>metagenomes</taxon>
        <taxon>ecological metagenomes</taxon>
    </lineage>
</organism>
<proteinExistence type="predicted"/>
<dbReference type="InterPro" id="IPR041698">
    <property type="entry name" value="Methyltransf_25"/>
</dbReference>
<protein>
    <recommendedName>
        <fullName evidence="1">Methyltransferase domain-containing protein</fullName>
    </recommendedName>
</protein>
<dbReference type="CDD" id="cd02440">
    <property type="entry name" value="AdoMet_MTases"/>
    <property type="match status" value="1"/>
</dbReference>
<feature type="domain" description="Methyltransferase" evidence="1">
    <location>
        <begin position="118"/>
        <end position="211"/>
    </location>
</feature>
<accession>A0A0F8WQQ6</accession>
<dbReference type="Pfam" id="PF13649">
    <property type="entry name" value="Methyltransf_25"/>
    <property type="match status" value="1"/>
</dbReference>
<dbReference type="EMBL" id="LAZR01063564">
    <property type="protein sequence ID" value="KKK59267.1"/>
    <property type="molecule type" value="Genomic_DNA"/>
</dbReference>
<dbReference type="AlphaFoldDB" id="A0A0F8WQQ6"/>
<comment type="caution">
    <text evidence="2">The sequence shown here is derived from an EMBL/GenBank/DDBJ whole genome shotgun (WGS) entry which is preliminary data.</text>
</comment>
<reference evidence="2" key="1">
    <citation type="journal article" date="2015" name="Nature">
        <title>Complex archaea that bridge the gap between prokaryotes and eukaryotes.</title>
        <authorList>
            <person name="Spang A."/>
            <person name="Saw J.H."/>
            <person name="Jorgensen S.L."/>
            <person name="Zaremba-Niedzwiedzka K."/>
            <person name="Martijn J."/>
            <person name="Lind A.E."/>
            <person name="van Eijk R."/>
            <person name="Schleper C."/>
            <person name="Guy L."/>
            <person name="Ettema T.J."/>
        </authorList>
    </citation>
    <scope>NUCLEOTIDE SEQUENCE</scope>
</reference>
<feature type="non-terminal residue" evidence="2">
    <location>
        <position position="242"/>
    </location>
</feature>
<name>A0A0F8WQQ6_9ZZZZ</name>
<evidence type="ECO:0000313" key="2">
    <source>
        <dbReference type="EMBL" id="KKK59267.1"/>
    </source>
</evidence>
<dbReference type="InterPro" id="IPR029063">
    <property type="entry name" value="SAM-dependent_MTases_sf"/>
</dbReference>
<sequence length="242" mass="27688">MLLVLRAVGCAGRRGRFCEKPMKKFNNLLSIAVMLRRIKCYTLGFKMMDLEDIIRRQLPPTPWAEGENIPWNDPAFSKRMLEEHLTQTHDLASRRFETIDRQVKWIHEEVLAGSPTRILELTCGPGLYTHRLAKLGHQCVGIDYAPAPIRYAEEMARREGLSCSYRLQDVREATYGDGYGLVMMIFGQFNVFRRDDARKILGKAFAALLPGERLLLEPQRYETVEKNGKTGRSWYSCSDGGG</sequence>
<gene>
    <name evidence="2" type="ORF">LCGC14_3036110</name>
</gene>
<evidence type="ECO:0000259" key="1">
    <source>
        <dbReference type="Pfam" id="PF13649"/>
    </source>
</evidence>
<dbReference type="Gene3D" id="3.40.50.150">
    <property type="entry name" value="Vaccinia Virus protein VP39"/>
    <property type="match status" value="1"/>
</dbReference>
<dbReference type="SUPFAM" id="SSF53335">
    <property type="entry name" value="S-adenosyl-L-methionine-dependent methyltransferases"/>
    <property type="match status" value="1"/>
</dbReference>